<accession>A0A7Z0D2C9</accession>
<evidence type="ECO:0000313" key="2">
    <source>
        <dbReference type="Proteomes" id="UP000539111"/>
    </source>
</evidence>
<dbReference type="EMBL" id="JACBZP010000001">
    <property type="protein sequence ID" value="NYI67599.1"/>
    <property type="molecule type" value="Genomic_DNA"/>
</dbReference>
<evidence type="ECO:0000313" key="1">
    <source>
        <dbReference type="EMBL" id="NYI67599.1"/>
    </source>
</evidence>
<proteinExistence type="predicted"/>
<dbReference type="RefSeq" id="WP_179427671.1">
    <property type="nucleotide sequence ID" value="NZ_JACBZP010000001.1"/>
</dbReference>
<gene>
    <name evidence="1" type="ORF">BJY26_001905</name>
</gene>
<dbReference type="Proteomes" id="UP000539111">
    <property type="component" value="Unassembled WGS sequence"/>
</dbReference>
<reference evidence="1 2" key="1">
    <citation type="submission" date="2020-07" db="EMBL/GenBank/DDBJ databases">
        <title>Sequencing the genomes of 1000 actinobacteria strains.</title>
        <authorList>
            <person name="Klenk H.-P."/>
        </authorList>
    </citation>
    <scope>NUCLEOTIDE SEQUENCE [LARGE SCALE GENOMIC DNA]</scope>
    <source>
        <strain evidence="1 2">DSM 26341</strain>
    </source>
</reference>
<organism evidence="1 2">
    <name type="scientific">Spelaeicoccus albus</name>
    <dbReference type="NCBI Taxonomy" id="1280376"/>
    <lineage>
        <taxon>Bacteria</taxon>
        <taxon>Bacillati</taxon>
        <taxon>Actinomycetota</taxon>
        <taxon>Actinomycetes</taxon>
        <taxon>Micrococcales</taxon>
        <taxon>Brevibacteriaceae</taxon>
        <taxon>Spelaeicoccus</taxon>
    </lineage>
</organism>
<name>A0A7Z0D2C9_9MICO</name>
<protein>
    <submittedName>
        <fullName evidence="1">Uncharacterized protein</fullName>
    </submittedName>
</protein>
<comment type="caution">
    <text evidence="1">The sequence shown here is derived from an EMBL/GenBank/DDBJ whole genome shotgun (WGS) entry which is preliminary data.</text>
</comment>
<dbReference type="AlphaFoldDB" id="A0A7Z0D2C9"/>
<sequence>MGTPIAQRFEEKFNSESAALNNGRSFEDLVLVLANEFSVGIALLEYRVELMEQALTKAGLEVPQIPQEVVDQAFD</sequence>
<keyword evidence="2" id="KW-1185">Reference proteome</keyword>